<reference evidence="1 2" key="1">
    <citation type="submission" date="2014-11" db="EMBL/GenBank/DDBJ databases">
        <authorList>
            <person name="Urmite Genomes Urmite Genomes"/>
        </authorList>
    </citation>
    <scope>NUCLEOTIDE SEQUENCE [LARGE SCALE GENOMIC DNA]</scope>
    <source>
        <strain evidence="1 2">Oc5</strain>
    </source>
</reference>
<proteinExistence type="predicted"/>
<dbReference type="EMBL" id="CDGG01000001">
    <property type="protein sequence ID" value="CEI83862.1"/>
    <property type="molecule type" value="Genomic_DNA"/>
</dbReference>
<evidence type="ECO:0000313" key="2">
    <source>
        <dbReference type="Proteomes" id="UP000040453"/>
    </source>
</evidence>
<protein>
    <recommendedName>
        <fullName evidence="3">RNA polymerase subunit sigma-70</fullName>
    </recommendedName>
</protein>
<sequence>MHRHTKQRNANNYSELMMTDFHHFMKMEKSSTYLEIAMELGISIQEVKQLKKSLGRS</sequence>
<name>A0A0A1MWU4_9BACI</name>
<dbReference type="Proteomes" id="UP000040453">
    <property type="component" value="Unassembled WGS sequence"/>
</dbReference>
<dbReference type="RefSeq" id="WP_175297065.1">
    <property type="nucleotide sequence ID" value="NZ_CAXOIH010000007.1"/>
</dbReference>
<dbReference type="STRING" id="545501.BN997_03786"/>
<gene>
    <name evidence="1" type="ORF">BN997_03786</name>
</gene>
<evidence type="ECO:0000313" key="1">
    <source>
        <dbReference type="EMBL" id="CEI83862.1"/>
    </source>
</evidence>
<keyword evidence="2" id="KW-1185">Reference proteome</keyword>
<dbReference type="AlphaFoldDB" id="A0A0A1MWU4"/>
<evidence type="ECO:0008006" key="3">
    <source>
        <dbReference type="Google" id="ProtNLM"/>
    </source>
</evidence>
<accession>A0A0A1MWU4</accession>
<organism evidence="1 2">
    <name type="scientific">Oceanobacillus oncorhynchi</name>
    <dbReference type="NCBI Taxonomy" id="545501"/>
    <lineage>
        <taxon>Bacteria</taxon>
        <taxon>Bacillati</taxon>
        <taxon>Bacillota</taxon>
        <taxon>Bacilli</taxon>
        <taxon>Bacillales</taxon>
        <taxon>Bacillaceae</taxon>
        <taxon>Oceanobacillus</taxon>
    </lineage>
</organism>